<keyword evidence="2" id="KW-0812">Transmembrane</keyword>
<organism evidence="3 4">
    <name type="scientific">Candidatus Neomicrothrix subdominans</name>
    <dbReference type="NCBI Taxonomy" id="2954438"/>
    <lineage>
        <taxon>Bacteria</taxon>
        <taxon>Bacillati</taxon>
        <taxon>Actinomycetota</taxon>
        <taxon>Acidimicrobiia</taxon>
        <taxon>Acidimicrobiales</taxon>
        <taxon>Microthrixaceae</taxon>
        <taxon>Candidatus Neomicrothrix</taxon>
    </lineage>
</organism>
<evidence type="ECO:0000256" key="2">
    <source>
        <dbReference type="SAM" id="Phobius"/>
    </source>
</evidence>
<feature type="transmembrane region" description="Helical" evidence="2">
    <location>
        <begin position="78"/>
        <end position="96"/>
    </location>
</feature>
<proteinExistence type="predicted"/>
<name>A0A936TEB1_9ACTN</name>
<protein>
    <submittedName>
        <fullName evidence="3">Uncharacterized protein</fullName>
    </submittedName>
</protein>
<evidence type="ECO:0000313" key="4">
    <source>
        <dbReference type="Proteomes" id="UP000727993"/>
    </source>
</evidence>
<evidence type="ECO:0000313" key="3">
    <source>
        <dbReference type="EMBL" id="MBK9295275.1"/>
    </source>
</evidence>
<gene>
    <name evidence="3" type="ORF">IPN02_00035</name>
</gene>
<evidence type="ECO:0000256" key="1">
    <source>
        <dbReference type="SAM" id="MobiDB-lite"/>
    </source>
</evidence>
<keyword evidence="2" id="KW-1133">Transmembrane helix</keyword>
<dbReference type="EMBL" id="JADJZA010000001">
    <property type="protein sequence ID" value="MBK9295275.1"/>
    <property type="molecule type" value="Genomic_DNA"/>
</dbReference>
<accession>A0A936TEB1</accession>
<feature type="compositionally biased region" description="Polar residues" evidence="1">
    <location>
        <begin position="1"/>
        <end position="11"/>
    </location>
</feature>
<reference evidence="3 4" key="1">
    <citation type="submission" date="2020-10" db="EMBL/GenBank/DDBJ databases">
        <title>Connecting structure to function with the recovery of over 1000 high-quality activated sludge metagenome-assembled genomes encoding full-length rRNA genes using long-read sequencing.</title>
        <authorList>
            <person name="Singleton C.M."/>
            <person name="Petriglieri F."/>
            <person name="Kristensen J.M."/>
            <person name="Kirkegaard R.H."/>
            <person name="Michaelsen T.Y."/>
            <person name="Andersen M.H."/>
            <person name="Karst S.M."/>
            <person name="Dueholm M.S."/>
            <person name="Nielsen P.H."/>
            <person name="Albertsen M."/>
        </authorList>
    </citation>
    <scope>NUCLEOTIDE SEQUENCE [LARGE SCALE GENOMIC DNA]</scope>
    <source>
        <strain evidence="3">Lyne_18-Q3-R50-59_MAXAC.006</strain>
    </source>
</reference>
<keyword evidence="2" id="KW-0472">Membrane</keyword>
<feature type="region of interest" description="Disordered" evidence="1">
    <location>
        <begin position="1"/>
        <end position="29"/>
    </location>
</feature>
<comment type="caution">
    <text evidence="3">The sequence shown here is derived from an EMBL/GenBank/DDBJ whole genome shotgun (WGS) entry which is preliminary data.</text>
</comment>
<dbReference type="Proteomes" id="UP000727993">
    <property type="component" value="Unassembled WGS sequence"/>
</dbReference>
<sequence>MRTIDQKSTAGRSVDAAQRRGAGNPDANLPCPACATSLKGANVGRHLRDKHPDTVGAAPGSNDADLTLVGIDHRIRRTFAGLVVVWFVVVGVALVADPSPTVVGDDPSLSQIVREPVVVLVAVGLLVAAIIAVLWAAKAFRSRLTVTQEGIALTHRMGTGRRLVPLPAAVETGTLFIRRDTGNDGGAAVEIRSGAYLRIGEGRRSITVGCPHATGVRKHWVGWTAGKRRKWWDVDLSAAAFVELQYALAESGCLVPAS</sequence>
<feature type="transmembrane region" description="Helical" evidence="2">
    <location>
        <begin position="116"/>
        <end position="137"/>
    </location>
</feature>
<dbReference type="AlphaFoldDB" id="A0A936TEB1"/>